<evidence type="ECO:0000256" key="2">
    <source>
        <dbReference type="SAM" id="SignalP"/>
    </source>
</evidence>
<reference evidence="4 5" key="1">
    <citation type="submission" date="2018-05" db="EMBL/GenBank/DDBJ databases">
        <title>Genome sequencing and assembly of the regulated plant pathogen Lachnellula willkommii and related sister species for the development of diagnostic species identification markers.</title>
        <authorList>
            <person name="Giroux E."/>
            <person name="Bilodeau G."/>
        </authorList>
    </citation>
    <scope>NUCLEOTIDE SEQUENCE [LARGE SCALE GENOMIC DNA]</scope>
    <source>
        <strain evidence="4 5">CBS 268.59</strain>
    </source>
</reference>
<dbReference type="Proteomes" id="UP000469558">
    <property type="component" value="Unassembled WGS sequence"/>
</dbReference>
<keyword evidence="5" id="KW-1185">Reference proteome</keyword>
<dbReference type="EMBL" id="QGMK01000459">
    <property type="protein sequence ID" value="TVY81556.1"/>
    <property type="molecule type" value="Genomic_DNA"/>
</dbReference>
<gene>
    <name evidence="4" type="ORF">LSUE1_G002808</name>
</gene>
<dbReference type="Pfam" id="PF11790">
    <property type="entry name" value="Glyco_hydro_cc"/>
    <property type="match status" value="2"/>
</dbReference>
<dbReference type="AlphaFoldDB" id="A0A8T9C894"/>
<evidence type="ECO:0000256" key="1">
    <source>
        <dbReference type="SAM" id="MobiDB-lite"/>
    </source>
</evidence>
<feature type="region of interest" description="Disordered" evidence="1">
    <location>
        <begin position="26"/>
        <end position="55"/>
    </location>
</feature>
<dbReference type="InterPro" id="IPR024655">
    <property type="entry name" value="Asl1_glyco_hydro_catalytic"/>
</dbReference>
<proteinExistence type="predicted"/>
<dbReference type="PANTHER" id="PTHR34154">
    <property type="entry name" value="ALKALI-SENSITIVE LINKAGE PROTEIN 1"/>
    <property type="match status" value="1"/>
</dbReference>
<name>A0A8T9C894_9HELO</name>
<feature type="signal peptide" evidence="2">
    <location>
        <begin position="1"/>
        <end position="20"/>
    </location>
</feature>
<dbReference type="GO" id="GO:0009277">
    <property type="term" value="C:fungal-type cell wall"/>
    <property type="evidence" value="ECO:0007669"/>
    <property type="project" value="TreeGrafter"/>
</dbReference>
<dbReference type="PANTHER" id="PTHR34154:SF10">
    <property type="entry name" value="ASL1-LIKE GLYCOSYL HYDROLASE CATALYTIC DOMAIN-CONTAINING PROTEIN"/>
    <property type="match status" value="1"/>
</dbReference>
<feature type="chain" id="PRO_5035870366" description="Asl1-like glycosyl hydrolase catalytic domain-containing protein" evidence="2">
    <location>
        <begin position="21"/>
        <end position="232"/>
    </location>
</feature>
<sequence>MFILPPILVSILTLALFVSAGRPVSDKTAPRRGLAYNDPPTWIQQHSRTSPAGEPSQCRWAYNWGSNMDNNVPANLEFMPMLWDASPGNTDNWHRNVGVALARGSNHLLSFNEPDRCSSDHNSACMSPEDAANAHIKWMNPHNNEAYIGAPAVTNSVNKGEGLDWLNQWFIAYGSTAQQIAFLNDVMPFMDGAPWVERYAWFWTDPAFTGGTLTNFDGSPTELGHFYDYRGF</sequence>
<dbReference type="GO" id="GO:0071966">
    <property type="term" value="P:fungal-type cell wall polysaccharide metabolic process"/>
    <property type="evidence" value="ECO:0007669"/>
    <property type="project" value="TreeGrafter"/>
</dbReference>
<accession>A0A8T9C894</accession>
<comment type="caution">
    <text evidence="4">The sequence shown here is derived from an EMBL/GenBank/DDBJ whole genome shotgun (WGS) entry which is preliminary data.</text>
</comment>
<organism evidence="4 5">
    <name type="scientific">Lachnellula suecica</name>
    <dbReference type="NCBI Taxonomy" id="602035"/>
    <lineage>
        <taxon>Eukaryota</taxon>
        <taxon>Fungi</taxon>
        <taxon>Dikarya</taxon>
        <taxon>Ascomycota</taxon>
        <taxon>Pezizomycotina</taxon>
        <taxon>Leotiomycetes</taxon>
        <taxon>Helotiales</taxon>
        <taxon>Lachnaceae</taxon>
        <taxon>Lachnellula</taxon>
    </lineage>
</organism>
<evidence type="ECO:0000313" key="4">
    <source>
        <dbReference type="EMBL" id="TVY81556.1"/>
    </source>
</evidence>
<evidence type="ECO:0000313" key="5">
    <source>
        <dbReference type="Proteomes" id="UP000469558"/>
    </source>
</evidence>
<dbReference type="InterPro" id="IPR053183">
    <property type="entry name" value="ASL1"/>
</dbReference>
<keyword evidence="2" id="KW-0732">Signal</keyword>
<feature type="domain" description="Asl1-like glycosyl hydrolase catalytic" evidence="3">
    <location>
        <begin position="33"/>
        <end position="171"/>
    </location>
</feature>
<dbReference type="OrthoDB" id="5985073at2759"/>
<feature type="domain" description="Asl1-like glycosyl hydrolase catalytic" evidence="3">
    <location>
        <begin position="174"/>
        <end position="227"/>
    </location>
</feature>
<protein>
    <recommendedName>
        <fullName evidence="3">Asl1-like glycosyl hydrolase catalytic domain-containing protein</fullName>
    </recommendedName>
</protein>
<evidence type="ECO:0000259" key="3">
    <source>
        <dbReference type="Pfam" id="PF11790"/>
    </source>
</evidence>